<evidence type="ECO:0000313" key="3">
    <source>
        <dbReference type="EMBL" id="EXB03810.1"/>
    </source>
</evidence>
<organism evidence="3 4">
    <name type="scientific">Acinetobacter baumannii (strain 1295743)</name>
    <dbReference type="NCBI Taxonomy" id="1310613"/>
    <lineage>
        <taxon>Bacteria</taxon>
        <taxon>Pseudomonadati</taxon>
        <taxon>Pseudomonadota</taxon>
        <taxon>Gammaproteobacteria</taxon>
        <taxon>Moraxellales</taxon>
        <taxon>Moraxellaceae</taxon>
        <taxon>Acinetobacter</taxon>
        <taxon>Acinetobacter calcoaceticus/baumannii complex</taxon>
    </lineage>
</organism>
<comment type="caution">
    <text evidence="3">The sequence shown here is derived from an EMBL/GenBank/DDBJ whole genome shotgun (WGS) entry which is preliminary data.</text>
</comment>
<dbReference type="Proteomes" id="UP000020595">
    <property type="component" value="Unassembled WGS sequence"/>
</dbReference>
<dbReference type="PATRIC" id="fig|1310613.3.peg.3568"/>
<reference evidence="3 4" key="1">
    <citation type="submission" date="2014-02" db="EMBL/GenBank/DDBJ databases">
        <title>Comparative genomics and transcriptomics to identify genetic mechanisms underlying the emergence of carbapenem resistant Acinetobacter baumannii (CRAb).</title>
        <authorList>
            <person name="Harris A.D."/>
            <person name="Johnson K.J."/>
            <person name="George J."/>
            <person name="Shefchek K."/>
            <person name="Daugherty S.C."/>
            <person name="Parankush S."/>
            <person name="Sadzewicz L."/>
            <person name="Tallon L."/>
            <person name="Sengamalay N."/>
            <person name="Hazen T.H."/>
            <person name="Rasko D.A."/>
        </authorList>
    </citation>
    <scope>NUCLEOTIDE SEQUENCE [LARGE SCALE GENOMIC DNA]</scope>
    <source>
        <strain evidence="3 4">1295743</strain>
    </source>
</reference>
<dbReference type="PANTHER" id="PTHR13847">
    <property type="entry name" value="SARCOSINE DEHYDROGENASE-RELATED"/>
    <property type="match status" value="1"/>
</dbReference>
<gene>
    <name evidence="3" type="ORF">J512_3730</name>
</gene>
<feature type="domain" description="FAD dependent oxidoreductase" evidence="2">
    <location>
        <begin position="32"/>
        <end position="399"/>
    </location>
</feature>
<dbReference type="SUPFAM" id="SSF51905">
    <property type="entry name" value="FAD/NAD(P)-binding domain"/>
    <property type="match status" value="1"/>
</dbReference>
<sequence length="457" mass="51602">MNNIPHANKSFWLAHSGEYIPSPPLRGSIDVDVVIIGGGFTGLSTAYHIRKVDSAATVAVLEGECVAFGASGRTSGWVVPVPVLDPTTAKVLYGKERLTELQNFAWNGLDYVQDLIKRENMDSDFEMPGVTFTTLRGHEKRLEHFTQYWQDQPRSKDSVYMDRATVSQALNSDAFSGGCRMPHSGQVNPVKHSRELKRIAEQAGAQIFEQTPVLDIEDKETFFILKTPEGEVRAKHIVLGTNGFTHLLPPELGLKRAQLPMFVYQLITEPLTDEDWKALAWKHRGQFYDKTTYCPPTCRTTVDGRLQFNLCDIYVGEGRSMDEAQKVQFYDAAERMYKKVFPAFQKLKIAQRWSGACSIPFDVRSQVGTLHNGRISYAYGYSGAGVMMSQNYGRILADLALQRKTELTEHWFVANGEKGHAKFKRFPLIPGLIAALRTYFEYERVSALSRRRRLGLD</sequence>
<dbReference type="AlphaFoldDB" id="A0A009HL86"/>
<evidence type="ECO:0000313" key="4">
    <source>
        <dbReference type="Proteomes" id="UP000020595"/>
    </source>
</evidence>
<evidence type="ECO:0000259" key="2">
    <source>
        <dbReference type="Pfam" id="PF01266"/>
    </source>
</evidence>
<dbReference type="PANTHER" id="PTHR13847:SF281">
    <property type="entry name" value="FAD DEPENDENT OXIDOREDUCTASE DOMAIN-CONTAINING PROTEIN"/>
    <property type="match status" value="1"/>
</dbReference>
<proteinExistence type="predicted"/>
<dbReference type="GO" id="GO:0016491">
    <property type="term" value="F:oxidoreductase activity"/>
    <property type="evidence" value="ECO:0007669"/>
    <property type="project" value="UniProtKB-KW"/>
</dbReference>
<dbReference type="Gene3D" id="3.50.50.60">
    <property type="entry name" value="FAD/NAD(P)-binding domain"/>
    <property type="match status" value="1"/>
</dbReference>
<name>A0A009HL86_ACIB9</name>
<dbReference type="EMBL" id="JEWH01000072">
    <property type="protein sequence ID" value="EXB03810.1"/>
    <property type="molecule type" value="Genomic_DNA"/>
</dbReference>
<dbReference type="InterPro" id="IPR006076">
    <property type="entry name" value="FAD-dep_OxRdtase"/>
</dbReference>
<dbReference type="Pfam" id="PF01266">
    <property type="entry name" value="DAO"/>
    <property type="match status" value="1"/>
</dbReference>
<dbReference type="InterPro" id="IPR036188">
    <property type="entry name" value="FAD/NAD-bd_sf"/>
</dbReference>
<evidence type="ECO:0000256" key="1">
    <source>
        <dbReference type="ARBA" id="ARBA00023002"/>
    </source>
</evidence>
<protein>
    <submittedName>
        <fullName evidence="3">FAD dependent oxidoreductase family protein</fullName>
    </submittedName>
</protein>
<accession>A0A009HL86</accession>
<dbReference type="RefSeq" id="WP_032051756.1">
    <property type="nucleotide sequence ID" value="NZ_JEWH01000072.1"/>
</dbReference>
<dbReference type="Gene3D" id="3.30.9.10">
    <property type="entry name" value="D-Amino Acid Oxidase, subunit A, domain 2"/>
    <property type="match status" value="1"/>
</dbReference>
<dbReference type="GO" id="GO:0005737">
    <property type="term" value="C:cytoplasm"/>
    <property type="evidence" value="ECO:0007669"/>
    <property type="project" value="TreeGrafter"/>
</dbReference>
<keyword evidence="1" id="KW-0560">Oxidoreductase</keyword>